<dbReference type="EMBL" id="MN738999">
    <property type="protein sequence ID" value="QHT34403.1"/>
    <property type="molecule type" value="Genomic_DNA"/>
</dbReference>
<dbReference type="AlphaFoldDB" id="A0A6C0F173"/>
<feature type="compositionally biased region" description="Low complexity" evidence="1">
    <location>
        <begin position="1"/>
        <end position="11"/>
    </location>
</feature>
<accession>A0A6C0F173</accession>
<proteinExistence type="predicted"/>
<name>A0A6C0F173_9ZZZZ</name>
<reference evidence="2" key="1">
    <citation type="journal article" date="2020" name="Nature">
        <title>Giant virus diversity and host interactions through global metagenomics.</title>
        <authorList>
            <person name="Schulz F."/>
            <person name="Roux S."/>
            <person name="Paez-Espino D."/>
            <person name="Jungbluth S."/>
            <person name="Walsh D.A."/>
            <person name="Denef V.J."/>
            <person name="McMahon K.D."/>
            <person name="Konstantinidis K.T."/>
            <person name="Eloe-Fadrosh E.A."/>
            <person name="Kyrpides N.C."/>
            <person name="Woyke T."/>
        </authorList>
    </citation>
    <scope>NUCLEOTIDE SEQUENCE</scope>
    <source>
        <strain evidence="2">GVMAG-M-3300009163-63</strain>
    </source>
</reference>
<feature type="region of interest" description="Disordered" evidence="1">
    <location>
        <begin position="1"/>
        <end position="41"/>
    </location>
</feature>
<protein>
    <submittedName>
        <fullName evidence="2">Uncharacterized protein</fullName>
    </submittedName>
</protein>
<evidence type="ECO:0000256" key="1">
    <source>
        <dbReference type="SAM" id="MobiDB-lite"/>
    </source>
</evidence>
<organism evidence="2">
    <name type="scientific">viral metagenome</name>
    <dbReference type="NCBI Taxonomy" id="1070528"/>
    <lineage>
        <taxon>unclassified sequences</taxon>
        <taxon>metagenomes</taxon>
        <taxon>organismal metagenomes</taxon>
    </lineage>
</organism>
<evidence type="ECO:0000313" key="2">
    <source>
        <dbReference type="EMBL" id="QHT34403.1"/>
    </source>
</evidence>
<sequence length="66" mass="7525">MPAKSSKCTKQTQKKYTSRSSPPFPANECKNKTKKGNNGKFFKSAVDKNGVYKWIALKITNKTRRK</sequence>